<name>A0A2W3YVL7_9ENTE</name>
<keyword evidence="3" id="KW-1185">Reference proteome</keyword>
<sequence>MGFASPEQFGFAESDERSDLYSLGVVMNICSVQEYPKKYLTEDHALRGIIRKATKLEPAERYQSALEMHLALRQQLSRRIVAAKRSKPKAVTYENRPTKMSTTTRLITARWSTNKHVRQFVRIKNPLTEAVARFFRKYIPGFRTETIWKRAIAIVWYSILFIGITGNVMDQPTGSLKMRELFDYLLIFGFPAVLFTNFLDYQRKLPLFSSENKLYHYLGYGGLFLFWLVFTKAGLELNSFIYQYFN</sequence>
<evidence type="ECO:0000313" key="2">
    <source>
        <dbReference type="EMBL" id="PZL71866.1"/>
    </source>
</evidence>
<reference evidence="2 3" key="1">
    <citation type="submission" date="2017-11" db="EMBL/GenBank/DDBJ databases">
        <title>Draft genome sequence of Enterococcus plantarum TRW2 strain isolated from lettuce.</title>
        <authorList>
            <person name="Kim E.B."/>
            <person name="Marco M.L."/>
            <person name="Williams T.R."/>
            <person name="You I.H."/>
        </authorList>
    </citation>
    <scope>NUCLEOTIDE SEQUENCE [LARGE SCALE GENOMIC DNA]</scope>
    <source>
        <strain evidence="2 3">TRW2</strain>
    </source>
</reference>
<dbReference type="Gene3D" id="1.10.510.10">
    <property type="entry name" value="Transferase(Phosphotransferase) domain 1"/>
    <property type="match status" value="1"/>
</dbReference>
<evidence type="ECO:0000256" key="1">
    <source>
        <dbReference type="SAM" id="Phobius"/>
    </source>
</evidence>
<dbReference type="AlphaFoldDB" id="A0A2W3YVL7"/>
<evidence type="ECO:0000313" key="3">
    <source>
        <dbReference type="Proteomes" id="UP000249828"/>
    </source>
</evidence>
<feature type="transmembrane region" description="Helical" evidence="1">
    <location>
        <begin position="151"/>
        <end position="169"/>
    </location>
</feature>
<organism evidence="2 3">
    <name type="scientific">Enterococcus plantarum</name>
    <dbReference type="NCBI Taxonomy" id="1077675"/>
    <lineage>
        <taxon>Bacteria</taxon>
        <taxon>Bacillati</taxon>
        <taxon>Bacillota</taxon>
        <taxon>Bacilli</taxon>
        <taxon>Lactobacillales</taxon>
        <taxon>Enterococcaceae</taxon>
        <taxon>Enterococcus</taxon>
    </lineage>
</organism>
<keyword evidence="1" id="KW-1133">Transmembrane helix</keyword>
<protein>
    <recommendedName>
        <fullName evidence="4">Protein kinase domain-containing protein</fullName>
    </recommendedName>
</protein>
<dbReference type="RefSeq" id="WP_111248303.1">
    <property type="nucleotide sequence ID" value="NZ_PIEU01000094.1"/>
</dbReference>
<accession>A0A2W3YVL7</accession>
<feature type="transmembrane region" description="Helical" evidence="1">
    <location>
        <begin position="214"/>
        <end position="230"/>
    </location>
</feature>
<keyword evidence="1" id="KW-0812">Transmembrane</keyword>
<evidence type="ECO:0008006" key="4">
    <source>
        <dbReference type="Google" id="ProtNLM"/>
    </source>
</evidence>
<dbReference type="STRING" id="1077675.BCR22_08700"/>
<dbReference type="SUPFAM" id="SSF56112">
    <property type="entry name" value="Protein kinase-like (PK-like)"/>
    <property type="match status" value="1"/>
</dbReference>
<comment type="caution">
    <text evidence="2">The sequence shown here is derived from an EMBL/GenBank/DDBJ whole genome shotgun (WGS) entry which is preliminary data.</text>
</comment>
<gene>
    <name evidence="2" type="ORF">CI088_11575</name>
</gene>
<keyword evidence="1" id="KW-0472">Membrane</keyword>
<proteinExistence type="predicted"/>
<dbReference type="InterPro" id="IPR011009">
    <property type="entry name" value="Kinase-like_dom_sf"/>
</dbReference>
<feature type="transmembrane region" description="Helical" evidence="1">
    <location>
        <begin position="181"/>
        <end position="202"/>
    </location>
</feature>
<dbReference type="Proteomes" id="UP000249828">
    <property type="component" value="Unassembled WGS sequence"/>
</dbReference>
<dbReference type="EMBL" id="PIEU01000094">
    <property type="protein sequence ID" value="PZL71866.1"/>
    <property type="molecule type" value="Genomic_DNA"/>
</dbReference>